<proteinExistence type="predicted"/>
<accession>A0ABP7EY43</accession>
<reference evidence="2" key="1">
    <citation type="journal article" date="2019" name="Int. J. Syst. Evol. Microbiol.">
        <title>The Global Catalogue of Microorganisms (GCM) 10K type strain sequencing project: providing services to taxonomists for standard genome sequencing and annotation.</title>
        <authorList>
            <consortium name="The Broad Institute Genomics Platform"/>
            <consortium name="The Broad Institute Genome Sequencing Center for Infectious Disease"/>
            <person name="Wu L."/>
            <person name="Ma J."/>
        </authorList>
    </citation>
    <scope>NUCLEOTIDE SEQUENCE [LARGE SCALE GENOMIC DNA]</scope>
    <source>
        <strain evidence="2">JCM 30846</strain>
    </source>
</reference>
<organism evidence="1 2">
    <name type="scientific">Streptomyces tremellae</name>
    <dbReference type="NCBI Taxonomy" id="1124239"/>
    <lineage>
        <taxon>Bacteria</taxon>
        <taxon>Bacillati</taxon>
        <taxon>Actinomycetota</taxon>
        <taxon>Actinomycetes</taxon>
        <taxon>Kitasatosporales</taxon>
        <taxon>Streptomycetaceae</taxon>
        <taxon>Streptomyces</taxon>
    </lineage>
</organism>
<comment type="caution">
    <text evidence="1">The sequence shown here is derived from an EMBL/GenBank/DDBJ whole genome shotgun (WGS) entry which is preliminary data.</text>
</comment>
<evidence type="ECO:0000313" key="1">
    <source>
        <dbReference type="EMBL" id="GAA3727580.1"/>
    </source>
</evidence>
<keyword evidence="2" id="KW-1185">Reference proteome</keyword>
<name>A0ABP7EY43_9ACTN</name>
<dbReference type="Proteomes" id="UP001499884">
    <property type="component" value="Unassembled WGS sequence"/>
</dbReference>
<sequence length="187" mass="20741">MSELDTWLAHYRAAGEPMTIEDRAVHHALVAFCEQHRAWPRLDGGETADLWGFGYVPVRAVAEDGTGLWLHLADLMEPTGVTYMQLRAAFDQDLADEYSDVALVTLPHGGLHLVKTTFAMRVFMGMSPWAKEWWANTKDLLRLGFLHSGLADTLGMADGIRGEGPLPSVEVARHTAFRGPRLDGDQQ</sequence>
<dbReference type="EMBL" id="BAABEP010000014">
    <property type="protein sequence ID" value="GAA3727580.1"/>
    <property type="molecule type" value="Genomic_DNA"/>
</dbReference>
<protein>
    <submittedName>
        <fullName evidence="1">Uncharacterized protein</fullName>
    </submittedName>
</protein>
<dbReference type="RefSeq" id="WP_345645831.1">
    <property type="nucleotide sequence ID" value="NZ_BAABEP010000014.1"/>
</dbReference>
<gene>
    <name evidence="1" type="ORF">GCM10023082_26940</name>
</gene>
<evidence type="ECO:0000313" key="2">
    <source>
        <dbReference type="Proteomes" id="UP001499884"/>
    </source>
</evidence>